<keyword evidence="2" id="KW-1185">Reference proteome</keyword>
<accession>A0ABV6FVY7</accession>
<reference evidence="1 2" key="1">
    <citation type="submission" date="2024-09" db="EMBL/GenBank/DDBJ databases">
        <authorList>
            <person name="Sun Q."/>
            <person name="Mori K."/>
        </authorList>
    </citation>
    <scope>NUCLEOTIDE SEQUENCE [LARGE SCALE GENOMIC DNA]</scope>
    <source>
        <strain evidence="1 2">CCM 7650</strain>
    </source>
</reference>
<organism evidence="1 2">
    <name type="scientific">Fontibacter flavus</name>
    <dbReference type="NCBI Taxonomy" id="654838"/>
    <lineage>
        <taxon>Bacteria</taxon>
        <taxon>Pseudomonadati</taxon>
        <taxon>Bacteroidota</taxon>
        <taxon>Cytophagia</taxon>
        <taxon>Cytophagales</taxon>
        <taxon>Cyclobacteriaceae</taxon>
        <taxon>Fontibacter</taxon>
    </lineage>
</organism>
<evidence type="ECO:0000313" key="2">
    <source>
        <dbReference type="Proteomes" id="UP001589797"/>
    </source>
</evidence>
<dbReference type="InterPro" id="IPR036249">
    <property type="entry name" value="Thioredoxin-like_sf"/>
</dbReference>
<name>A0ABV6FVY7_9BACT</name>
<dbReference type="EMBL" id="JBHLWI010000040">
    <property type="protein sequence ID" value="MFC0263998.1"/>
    <property type="molecule type" value="Genomic_DNA"/>
</dbReference>
<evidence type="ECO:0000313" key="1">
    <source>
        <dbReference type="EMBL" id="MFC0263998.1"/>
    </source>
</evidence>
<proteinExistence type="predicted"/>
<sequence length="202" mass="23779">MELLLPEIPLLELVASAYTYEEYKQFTQRLIKEGRTTGEDQSEAMQEYTRINLQRMNRWDKTTVVSESLKAKIQAISQAQTWIIFTEPWCGDAAQTMPYIVKAASYNQKISIKILLRDENPDWMDYLFGKNVRGIPKLVAFDEEFKEELFQWGPRPRVLQEMFMDYKMDPQGVSFEKFVESVHLWYAKDKNSNLDAELIDLL</sequence>
<dbReference type="RefSeq" id="WP_382388503.1">
    <property type="nucleotide sequence ID" value="NZ_JBHLWI010000040.1"/>
</dbReference>
<protein>
    <submittedName>
        <fullName evidence="1">Thioredoxin family protein</fullName>
    </submittedName>
</protein>
<comment type="caution">
    <text evidence="1">The sequence shown here is derived from an EMBL/GenBank/DDBJ whole genome shotgun (WGS) entry which is preliminary data.</text>
</comment>
<dbReference type="SUPFAM" id="SSF52833">
    <property type="entry name" value="Thioredoxin-like"/>
    <property type="match status" value="1"/>
</dbReference>
<gene>
    <name evidence="1" type="ORF">ACFFIP_14995</name>
</gene>
<dbReference type="Gene3D" id="3.40.30.10">
    <property type="entry name" value="Glutaredoxin"/>
    <property type="match status" value="1"/>
</dbReference>
<dbReference type="Pfam" id="PF14595">
    <property type="entry name" value="Thioredoxin_9"/>
    <property type="match status" value="1"/>
</dbReference>
<dbReference type="Proteomes" id="UP001589797">
    <property type="component" value="Unassembled WGS sequence"/>
</dbReference>